<keyword evidence="4" id="KW-0560">Oxidoreductase</keyword>
<keyword evidence="7" id="KW-1185">Reference proteome</keyword>
<feature type="domain" description="FAD-binding PCMH-type" evidence="5">
    <location>
        <begin position="70"/>
        <end position="287"/>
    </location>
</feature>
<evidence type="ECO:0000256" key="2">
    <source>
        <dbReference type="ARBA" id="ARBA00022630"/>
    </source>
</evidence>
<evidence type="ECO:0000256" key="1">
    <source>
        <dbReference type="ARBA" id="ARBA00001974"/>
    </source>
</evidence>
<evidence type="ECO:0000256" key="3">
    <source>
        <dbReference type="ARBA" id="ARBA00022827"/>
    </source>
</evidence>
<dbReference type="PANTHER" id="PTHR11748:SF119">
    <property type="entry name" value="D-2-HYDROXYGLUTARATE DEHYDROGENASE"/>
    <property type="match status" value="1"/>
</dbReference>
<evidence type="ECO:0000313" key="7">
    <source>
        <dbReference type="Proteomes" id="UP001500368"/>
    </source>
</evidence>
<dbReference type="Pfam" id="PF01565">
    <property type="entry name" value="FAD_binding_4"/>
    <property type="match status" value="1"/>
</dbReference>
<accession>A0ABP9G3E5</accession>
<comment type="cofactor">
    <cofactor evidence="1">
        <name>FAD</name>
        <dbReference type="ChEBI" id="CHEBI:57692"/>
    </cofactor>
</comment>
<keyword evidence="2" id="KW-0285">Flavoprotein</keyword>
<dbReference type="PANTHER" id="PTHR11748">
    <property type="entry name" value="D-LACTATE DEHYDROGENASE"/>
    <property type="match status" value="1"/>
</dbReference>
<organism evidence="6 7">
    <name type="scientific">Nesterenkonia rhizosphaerae</name>
    <dbReference type="NCBI Taxonomy" id="1348272"/>
    <lineage>
        <taxon>Bacteria</taxon>
        <taxon>Bacillati</taxon>
        <taxon>Actinomycetota</taxon>
        <taxon>Actinomycetes</taxon>
        <taxon>Micrococcales</taxon>
        <taxon>Micrococcaceae</taxon>
        <taxon>Nesterenkonia</taxon>
    </lineage>
</organism>
<dbReference type="InterPro" id="IPR017896">
    <property type="entry name" value="4Fe4S_Fe-S-bd"/>
</dbReference>
<protein>
    <submittedName>
        <fullName evidence="6">FAD-binding and (Fe-S)-binding domain-containing protein</fullName>
    </submittedName>
</protein>
<dbReference type="InterPro" id="IPR004113">
    <property type="entry name" value="FAD-bd_oxidored_4_C"/>
</dbReference>
<sequence length="989" mass="105593">MRPTTDAQSTDAHSTAAETVGAGSAGFGAAGSQAAELSAQLSWELLRAGVHGVDSSVLTRGMYSADASLYRVVPQVVARPQHLEELHAIHEVSQQLQVPVTMRGAGTSIAGNAVGEGIVVDTRDLNRILDIDPESRTARVQPGVVHADLQRAAAPHGLRFGPDPSTHTRCTIGGMIGNNACGSRALGYGRTADNIEALTVLFGNGETGSFDARSGRAQGSTARQLLDLATQNLGHIRTSFGRFDRQVSGYSMEHLLPEKRGRVERFLAGSEGTLGTVLEATVRLVQDEPGRRLLVLGFPDVAEAADAVPRILAAGAGRLIACEGMDSRLVALVRGAGKRVPTLPRGESWLFVEVAGDSAGDVLQQVSAAAGAVGERLIDQAGEASALWKIREDGAGLAGISLPTPAHSGWEDAAVPPQHLGAWMREFEALMKEFGLQGYPYGHFGDGCIHCRIDFPFQHGDPSSTAVFREFMVACAQALSGYGGSLSGEHGDGRVRSELLPLMYDQASLDLFARVKQICDPQNLLNPGIITAPDDSGTVSHTDHLKPVQPKRELPWPGMRMPHDHGDFGAAVHRCTGVGRCVAPRTTGVMCPSYLATRQEKDSTRGRGRILQEAMDGTLVKGLADPAVHEALDLCLSCKGCASDCPAGVDMASYKSEALYQTYDGGDQDGITRRRPRSHYILGRLPQWARLTAPVAGLANFSMRVPAVAAAVKWIAGIDQRRGVATFASTTFKRSQRRRKTEALSPSAEADVWVWADSFTNHFFPQSGLAALDFLRSQGLKVEVIQRDGCCGLPWITTGQLDQAKKLMDEVVSTLEPYISSGVPVIGLEPSCLATLRSDTQQLSDREEAKTVADGVLSFAELVNRLMDEERIQLPDLSGVDVVAQPHCHQSSVIGWDVDQALLEMAGAKVTKVAGCCGLAGNFGMEKGHYEVSVAVAETSLLPAVRAQRDRDGQRRKVVLADGMSCRVQLDHLEGVPTLHLAELLAGTA</sequence>
<dbReference type="RefSeq" id="WP_345477507.1">
    <property type="nucleotide sequence ID" value="NZ_BAABLW010000007.1"/>
</dbReference>
<dbReference type="Gene3D" id="3.30.465.10">
    <property type="match status" value="1"/>
</dbReference>
<dbReference type="InterPro" id="IPR006094">
    <property type="entry name" value="Oxid_FAD_bind_N"/>
</dbReference>
<reference evidence="7" key="1">
    <citation type="journal article" date="2019" name="Int. J. Syst. Evol. Microbiol.">
        <title>The Global Catalogue of Microorganisms (GCM) 10K type strain sequencing project: providing services to taxonomists for standard genome sequencing and annotation.</title>
        <authorList>
            <consortium name="The Broad Institute Genomics Platform"/>
            <consortium name="The Broad Institute Genome Sequencing Center for Infectious Disease"/>
            <person name="Wu L."/>
            <person name="Ma J."/>
        </authorList>
    </citation>
    <scope>NUCLEOTIDE SEQUENCE [LARGE SCALE GENOMIC DNA]</scope>
    <source>
        <strain evidence="7">JCM 19129</strain>
    </source>
</reference>
<dbReference type="PROSITE" id="PS51387">
    <property type="entry name" value="FAD_PCMH"/>
    <property type="match status" value="1"/>
</dbReference>
<dbReference type="InterPro" id="IPR016169">
    <property type="entry name" value="FAD-bd_PCMH_sub2"/>
</dbReference>
<keyword evidence="3" id="KW-0274">FAD</keyword>
<evidence type="ECO:0000259" key="5">
    <source>
        <dbReference type="PROSITE" id="PS51387"/>
    </source>
</evidence>
<dbReference type="InterPro" id="IPR016166">
    <property type="entry name" value="FAD-bd_PCMH"/>
</dbReference>
<dbReference type="EMBL" id="BAABLW010000007">
    <property type="protein sequence ID" value="GAA4920526.1"/>
    <property type="molecule type" value="Genomic_DNA"/>
</dbReference>
<dbReference type="SUPFAM" id="SSF55103">
    <property type="entry name" value="FAD-linked oxidases, C-terminal domain"/>
    <property type="match status" value="1"/>
</dbReference>
<dbReference type="Gene3D" id="1.10.45.10">
    <property type="entry name" value="Vanillyl-alcohol Oxidase, Chain A, domain 4"/>
    <property type="match status" value="1"/>
</dbReference>
<proteinExistence type="predicted"/>
<dbReference type="Pfam" id="PF13183">
    <property type="entry name" value="Fer4_8"/>
    <property type="match status" value="1"/>
</dbReference>
<dbReference type="InterPro" id="IPR036318">
    <property type="entry name" value="FAD-bd_PCMH-like_sf"/>
</dbReference>
<name>A0ABP9G3E5_9MICC</name>
<dbReference type="Pfam" id="PF02754">
    <property type="entry name" value="CCG"/>
    <property type="match status" value="1"/>
</dbReference>
<evidence type="ECO:0000313" key="6">
    <source>
        <dbReference type="EMBL" id="GAA4920526.1"/>
    </source>
</evidence>
<dbReference type="Pfam" id="PF02913">
    <property type="entry name" value="FAD-oxidase_C"/>
    <property type="match status" value="1"/>
</dbReference>
<dbReference type="InterPro" id="IPR016171">
    <property type="entry name" value="Vanillyl_alc_oxidase_C-sub2"/>
</dbReference>
<dbReference type="SUPFAM" id="SSF56176">
    <property type="entry name" value="FAD-binding/transporter-associated domain-like"/>
    <property type="match status" value="1"/>
</dbReference>
<dbReference type="InterPro" id="IPR004017">
    <property type="entry name" value="Cys_rich_dom"/>
</dbReference>
<gene>
    <name evidence="6" type="ORF">GCM10025790_15740</name>
</gene>
<comment type="caution">
    <text evidence="6">The sequence shown here is derived from an EMBL/GenBank/DDBJ whole genome shotgun (WGS) entry which is preliminary data.</text>
</comment>
<dbReference type="Proteomes" id="UP001500368">
    <property type="component" value="Unassembled WGS sequence"/>
</dbReference>
<dbReference type="InterPro" id="IPR016164">
    <property type="entry name" value="FAD-linked_Oxase-like_C"/>
</dbReference>
<dbReference type="Gene3D" id="3.30.70.2740">
    <property type="match status" value="1"/>
</dbReference>
<evidence type="ECO:0000256" key="4">
    <source>
        <dbReference type="ARBA" id="ARBA00023002"/>
    </source>
</evidence>
<dbReference type="SUPFAM" id="SSF46548">
    <property type="entry name" value="alpha-helical ferredoxin"/>
    <property type="match status" value="1"/>
</dbReference>